<evidence type="ECO:0000256" key="2">
    <source>
        <dbReference type="ARBA" id="ARBA00004273"/>
    </source>
</evidence>
<sequence length="510" mass="57073">MQKYAVQSLIRLQGVRPLFLSLRTLKELKNPFAAAILETPMEGQSKTFKQRNPIPLVDEPNKKSINDILEPEKIIGDLTQEIDPNKEIMEIGGVPEEHREGRNARIYMPARTAMQSGWDNTGVWKIELDERERWENATIGWASNADPLSNISMALSFASREDAINFCEKNRWSYIVEEPPSREIKPKAYGSNFSWNKRTRPEQVTVQNLLIENGQLIETVAEYQRMGKIVEATKYQERLHRNLIYLAKLADSTCSSHLLLEIGGAIPQQNESPPPAEPLLTVTNSVNPPNIVATIATAGLPHQQQCQPAVSVAIVSQTSPPNGHAQQRGISTTPPAHGVQYQFPSPTQPSPHTQTAQQQQPTTANLHYSQSHQQQTVPFQRNLNVPSHPMLFQHQQNVQLSQQQQQMGTQQHSVVYAGGHAMPTHHHQQYSAAYPLLQQQQQQSQQFPPIQPQFPPSTGAAFAPIVIPLQNDPIAVGIRQQHQQVYQNTPSHSVLQHGTSHAGGYLAQQK</sequence>
<evidence type="ECO:0000256" key="9">
    <source>
        <dbReference type="ARBA" id="ARBA00022946"/>
    </source>
</evidence>
<dbReference type="EMBL" id="JBICBT010000549">
    <property type="protein sequence ID" value="KAL3110222.1"/>
    <property type="molecule type" value="Genomic_DNA"/>
</dbReference>
<evidence type="ECO:0000313" key="16">
    <source>
        <dbReference type="Proteomes" id="UP001620626"/>
    </source>
</evidence>
<comment type="caution">
    <text evidence="15">The sequence shown here is derived from an EMBL/GenBank/DDBJ whole genome shotgun (WGS) entry which is preliminary data.</text>
</comment>
<dbReference type="Gene3D" id="3.30.160.190">
    <property type="entry name" value="atu1810 like domain"/>
    <property type="match status" value="1"/>
</dbReference>
<dbReference type="InterPro" id="IPR007726">
    <property type="entry name" value="SS18_N"/>
</dbReference>
<evidence type="ECO:0000256" key="11">
    <source>
        <dbReference type="ARBA" id="ARBA00023128"/>
    </source>
</evidence>
<keyword evidence="12" id="KW-0472">Membrane</keyword>
<dbReference type="InterPro" id="IPR006885">
    <property type="entry name" value="NADH_UbQ_FeS_4_mit-like"/>
</dbReference>
<evidence type="ECO:0000256" key="13">
    <source>
        <dbReference type="SAM" id="MobiDB-lite"/>
    </source>
</evidence>
<dbReference type="PANTHER" id="PTHR12219">
    <property type="entry name" value="NADH-UBIQUINONE OXIDOREDUCTASE"/>
    <property type="match status" value="1"/>
</dbReference>
<accession>A0ABD2L4S2</accession>
<gene>
    <name evidence="15" type="ORF">niasHT_015825</name>
</gene>
<reference evidence="15 16" key="1">
    <citation type="submission" date="2024-10" db="EMBL/GenBank/DDBJ databases">
        <authorList>
            <person name="Kim D."/>
        </authorList>
    </citation>
    <scope>NUCLEOTIDE SEQUENCE [LARGE SCALE GENOMIC DNA]</scope>
    <source>
        <strain evidence="15">BH-2024</strain>
    </source>
</reference>
<keyword evidence="16" id="KW-1185">Reference proteome</keyword>
<feature type="compositionally biased region" description="Polar residues" evidence="13">
    <location>
        <begin position="365"/>
        <end position="376"/>
    </location>
</feature>
<evidence type="ECO:0000256" key="1">
    <source>
        <dbReference type="ARBA" id="ARBA00003195"/>
    </source>
</evidence>
<evidence type="ECO:0000256" key="5">
    <source>
        <dbReference type="ARBA" id="ARBA00015796"/>
    </source>
</evidence>
<organism evidence="15 16">
    <name type="scientific">Heterodera trifolii</name>
    <dbReference type="NCBI Taxonomy" id="157864"/>
    <lineage>
        <taxon>Eukaryota</taxon>
        <taxon>Metazoa</taxon>
        <taxon>Ecdysozoa</taxon>
        <taxon>Nematoda</taxon>
        <taxon>Chromadorea</taxon>
        <taxon>Rhabditida</taxon>
        <taxon>Tylenchina</taxon>
        <taxon>Tylenchomorpha</taxon>
        <taxon>Tylenchoidea</taxon>
        <taxon>Heteroderidae</taxon>
        <taxon>Heteroderinae</taxon>
        <taxon>Heterodera</taxon>
    </lineage>
</organism>
<keyword evidence="7" id="KW-0679">Respiratory chain</keyword>
<keyword evidence="11" id="KW-0496">Mitochondrion</keyword>
<protein>
    <recommendedName>
        <fullName evidence="5">NADH dehydrogenase [ubiquinone] iron-sulfur protein 4, mitochondrial</fullName>
    </recommendedName>
</protein>
<evidence type="ECO:0000256" key="12">
    <source>
        <dbReference type="ARBA" id="ARBA00023136"/>
    </source>
</evidence>
<evidence type="ECO:0000313" key="15">
    <source>
        <dbReference type="EMBL" id="KAL3110222.1"/>
    </source>
</evidence>
<comment type="function">
    <text evidence="1">Accessory subunit of the mitochondrial membrane respiratory chain NADH dehydrogenase (Complex I), that is believed not to be involved in catalysis. Complex I functions in the transfer of electrons from NADH to the respiratory chain. The immediate electron acceptor for the enzyme is believed to be ubiquinone.</text>
</comment>
<feature type="region of interest" description="Disordered" evidence="13">
    <location>
        <begin position="488"/>
        <end position="510"/>
    </location>
</feature>
<evidence type="ECO:0000256" key="6">
    <source>
        <dbReference type="ARBA" id="ARBA00022448"/>
    </source>
</evidence>
<dbReference type="FunFam" id="3.30.160.190:FF:000001">
    <property type="entry name" value="NADH-ubiquinone oxidoreductase 21 kDa subunit mitochondrial"/>
    <property type="match status" value="1"/>
</dbReference>
<dbReference type="PANTHER" id="PTHR12219:SF8">
    <property type="entry name" value="NADH DEHYDROGENASE [UBIQUINONE] IRON-SULFUR PROTEIN 4, MITOCHONDRIAL"/>
    <property type="match status" value="1"/>
</dbReference>
<keyword evidence="9" id="KW-0809">Transit peptide</keyword>
<keyword evidence="6" id="KW-0813">Transport</keyword>
<feature type="compositionally biased region" description="Low complexity" evidence="13">
    <location>
        <begin position="350"/>
        <end position="364"/>
    </location>
</feature>
<feature type="compositionally biased region" description="Polar residues" evidence="13">
    <location>
        <begin position="317"/>
        <end position="334"/>
    </location>
</feature>
<name>A0ABD2L4S2_9BILA</name>
<evidence type="ECO:0000256" key="4">
    <source>
        <dbReference type="ARBA" id="ARBA00007945"/>
    </source>
</evidence>
<dbReference type="AlphaFoldDB" id="A0ABD2L4S2"/>
<evidence type="ECO:0000256" key="8">
    <source>
        <dbReference type="ARBA" id="ARBA00022792"/>
    </source>
</evidence>
<feature type="compositionally biased region" description="Polar residues" evidence="13">
    <location>
        <begin position="488"/>
        <end position="499"/>
    </location>
</feature>
<dbReference type="InterPro" id="IPR038532">
    <property type="entry name" value="NDUFS4-like_sf"/>
</dbReference>
<dbReference type="GO" id="GO:0005743">
    <property type="term" value="C:mitochondrial inner membrane"/>
    <property type="evidence" value="ECO:0007669"/>
    <property type="project" value="UniProtKB-SubCell"/>
</dbReference>
<comment type="subcellular location">
    <subcellularLocation>
        <location evidence="2">Mitochondrion inner membrane</location>
    </subcellularLocation>
</comment>
<feature type="region of interest" description="Disordered" evidence="13">
    <location>
        <begin position="317"/>
        <end position="376"/>
    </location>
</feature>
<evidence type="ECO:0000256" key="3">
    <source>
        <dbReference type="ARBA" id="ARBA00005882"/>
    </source>
</evidence>
<dbReference type="Pfam" id="PF04800">
    <property type="entry name" value="NDUS4"/>
    <property type="match status" value="1"/>
</dbReference>
<dbReference type="Proteomes" id="UP001620626">
    <property type="component" value="Unassembled WGS sequence"/>
</dbReference>
<proteinExistence type="inferred from homology"/>
<evidence type="ECO:0000259" key="14">
    <source>
        <dbReference type="Pfam" id="PF05030"/>
    </source>
</evidence>
<comment type="similarity">
    <text evidence="4">Belongs to the SS18 family.</text>
</comment>
<keyword evidence="10" id="KW-0249">Electron transport</keyword>
<feature type="domain" description="SS18 N-terminal" evidence="14">
    <location>
        <begin position="200"/>
        <end position="254"/>
    </location>
</feature>
<dbReference type="Pfam" id="PF05030">
    <property type="entry name" value="SSXT"/>
    <property type="match status" value="1"/>
</dbReference>
<comment type="similarity">
    <text evidence="3">Belongs to the complex I NDUFS4 subunit family.</text>
</comment>
<evidence type="ECO:0000256" key="10">
    <source>
        <dbReference type="ARBA" id="ARBA00022982"/>
    </source>
</evidence>
<keyword evidence="8" id="KW-0999">Mitochondrion inner membrane</keyword>
<evidence type="ECO:0000256" key="7">
    <source>
        <dbReference type="ARBA" id="ARBA00022660"/>
    </source>
</evidence>